<organism evidence="4 5">
    <name type="scientific">Tenebrio molitor</name>
    <name type="common">Yellow mealworm beetle</name>
    <dbReference type="NCBI Taxonomy" id="7067"/>
    <lineage>
        <taxon>Eukaryota</taxon>
        <taxon>Metazoa</taxon>
        <taxon>Ecdysozoa</taxon>
        <taxon>Arthropoda</taxon>
        <taxon>Hexapoda</taxon>
        <taxon>Insecta</taxon>
        <taxon>Pterygota</taxon>
        <taxon>Neoptera</taxon>
        <taxon>Endopterygota</taxon>
        <taxon>Coleoptera</taxon>
        <taxon>Polyphaga</taxon>
        <taxon>Cucujiformia</taxon>
        <taxon>Tenebrionidae</taxon>
        <taxon>Tenebrio</taxon>
    </lineage>
</organism>
<feature type="transmembrane region" description="Helical" evidence="2">
    <location>
        <begin position="667"/>
        <end position="689"/>
    </location>
</feature>
<dbReference type="AlphaFoldDB" id="A0A8J6HIB9"/>
<feature type="transmembrane region" description="Helical" evidence="2">
    <location>
        <begin position="468"/>
        <end position="489"/>
    </location>
</feature>
<feature type="region of interest" description="Disordered" evidence="1">
    <location>
        <begin position="306"/>
        <end position="326"/>
    </location>
</feature>
<keyword evidence="2" id="KW-1133">Transmembrane helix</keyword>
<evidence type="ECO:0000259" key="3">
    <source>
        <dbReference type="SMART" id="SM00703"/>
    </source>
</evidence>
<feature type="transmembrane region" description="Helical" evidence="2">
    <location>
        <begin position="278"/>
        <end position="299"/>
    </location>
</feature>
<sequence>MRHLDASPPSLLQIFKTEYPIEIESAPSVYRPQCSPQHLSRRCQHNRQFFSSVSAMSPPPVFRVLVALICAAAAEPTRYSYNSSDLSYLSNGIQFPVPASELHNPLVEGVFQGNVSEVRWLAGLFDHLKWPQMGPKLNGSRCRRDVELYVDELRNGTSWAAKMYDASGRYSGQFFFGNDYWLGSKTLCQELANPETNPETPPFPVNFLMAKIRININSNLTPVTRQLNVGECLPSSCSASDVRLLLAQERRPGTSLSVVGIRPVPGDYSLLGDPKFQIVGGVSLVVAVLILVASLLEIITSNKSRKEQNDAELENNNNNNMEDTKEVKIGNGMKKKVVEVSKKKDKPKQNILMRILLCFSAINNGKKILNVDAVSEDSIKCVHGLRFFSIAWIIMVHTYLEVFSIGDNKNLRILTERTFMYQTIANATFSVDTFFFISGLLVTITYFRTAAKKTPKEENPCQVVRTNVLKFFMLVIYRFFRLTPAYLFVLGVNEIILRYLHSYSVFSPAIIDHISCSNFWWRNALYINNFYPQTEFCMLWSWYIANDTQFYLVAAILLLIAVRGEKHLKFAGAALGVFMLASWVATFVIAMKYDYTVRVEEPFALFDQLYDKPWMRIGPYLVGMISGYFLFRVKCKVKMSPVVVVSGWVLALACLASLVYGVGTQGIVVPLSAFYVSLVWKFYGCGASIEQYESSRKEKMTKEAKVATTKRPLWGTQLGAYPWPGSPWLAVPDTGAPRAPSSSSNFSCRSAD</sequence>
<reference evidence="4" key="2">
    <citation type="submission" date="2021-08" db="EMBL/GenBank/DDBJ databases">
        <authorList>
            <person name="Eriksson T."/>
        </authorList>
    </citation>
    <scope>NUCLEOTIDE SEQUENCE</scope>
    <source>
        <strain evidence="4">Stoneville</strain>
        <tissue evidence="4">Whole head</tissue>
    </source>
</reference>
<dbReference type="EMBL" id="JABDTM020023431">
    <property type="protein sequence ID" value="KAH0815194.1"/>
    <property type="molecule type" value="Genomic_DNA"/>
</dbReference>
<dbReference type="InterPro" id="IPR006621">
    <property type="entry name" value="Nose-resist-to-fluoxetine_N"/>
</dbReference>
<dbReference type="InterPro" id="IPR052728">
    <property type="entry name" value="O2_lipid_transport_reg"/>
</dbReference>
<feature type="transmembrane region" description="Helical" evidence="2">
    <location>
        <begin position="613"/>
        <end position="631"/>
    </location>
</feature>
<dbReference type="InterPro" id="IPR002656">
    <property type="entry name" value="Acyl_transf_3_dom"/>
</dbReference>
<feature type="transmembrane region" description="Helical" evidence="2">
    <location>
        <begin position="540"/>
        <end position="561"/>
    </location>
</feature>
<feature type="transmembrane region" description="Helical" evidence="2">
    <location>
        <begin position="424"/>
        <end position="447"/>
    </location>
</feature>
<protein>
    <recommendedName>
        <fullName evidence="3">Nose resistant-to-fluoxetine protein N-terminal domain-containing protein</fullName>
    </recommendedName>
</protein>
<keyword evidence="2" id="KW-0812">Transmembrane</keyword>
<feature type="transmembrane region" description="Helical" evidence="2">
    <location>
        <begin position="385"/>
        <end position="404"/>
    </location>
</feature>
<dbReference type="PANTHER" id="PTHR11161:SF69">
    <property type="entry name" value="NOSE RESISTANT TO FLUOXETINE PROTEIN 6-LIKE PROTEIN"/>
    <property type="match status" value="1"/>
</dbReference>
<dbReference type="Proteomes" id="UP000719412">
    <property type="component" value="Unassembled WGS sequence"/>
</dbReference>
<reference evidence="4" key="1">
    <citation type="journal article" date="2020" name="J Insects Food Feed">
        <title>The yellow mealworm (Tenebrio molitor) genome: a resource for the emerging insects as food and feed industry.</title>
        <authorList>
            <person name="Eriksson T."/>
            <person name="Andere A."/>
            <person name="Kelstrup H."/>
            <person name="Emery V."/>
            <person name="Picard C."/>
        </authorList>
    </citation>
    <scope>NUCLEOTIDE SEQUENCE</scope>
    <source>
        <strain evidence="4">Stoneville</strain>
        <tissue evidence="4">Whole head</tissue>
    </source>
</reference>
<dbReference type="Pfam" id="PF20146">
    <property type="entry name" value="NRF"/>
    <property type="match status" value="1"/>
</dbReference>
<dbReference type="PANTHER" id="PTHR11161">
    <property type="entry name" value="O-ACYLTRANSFERASE"/>
    <property type="match status" value="1"/>
</dbReference>
<comment type="caution">
    <text evidence="4">The sequence shown here is derived from an EMBL/GenBank/DDBJ whole genome shotgun (WGS) entry which is preliminary data.</text>
</comment>
<accession>A0A8J6HIB9</accession>
<proteinExistence type="predicted"/>
<dbReference type="SMART" id="SM00703">
    <property type="entry name" value="NRF"/>
    <property type="match status" value="1"/>
</dbReference>
<feature type="transmembrane region" description="Helical" evidence="2">
    <location>
        <begin position="573"/>
        <end position="593"/>
    </location>
</feature>
<feature type="domain" description="Nose resistant-to-fluoxetine protein N-terminal" evidence="3">
    <location>
        <begin position="139"/>
        <end position="260"/>
    </location>
</feature>
<evidence type="ECO:0000313" key="4">
    <source>
        <dbReference type="EMBL" id="KAH0815194.1"/>
    </source>
</evidence>
<name>A0A8J6HIB9_TENMO</name>
<dbReference type="GO" id="GO:0016747">
    <property type="term" value="F:acyltransferase activity, transferring groups other than amino-acyl groups"/>
    <property type="evidence" value="ECO:0007669"/>
    <property type="project" value="InterPro"/>
</dbReference>
<dbReference type="Pfam" id="PF01757">
    <property type="entry name" value="Acyl_transf_3"/>
    <property type="match status" value="1"/>
</dbReference>
<keyword evidence="5" id="KW-1185">Reference proteome</keyword>
<feature type="transmembrane region" description="Helical" evidence="2">
    <location>
        <begin position="643"/>
        <end position="661"/>
    </location>
</feature>
<evidence type="ECO:0000256" key="2">
    <source>
        <dbReference type="SAM" id="Phobius"/>
    </source>
</evidence>
<gene>
    <name evidence="4" type="ORF">GEV33_007597</name>
</gene>
<keyword evidence="2" id="KW-0472">Membrane</keyword>
<evidence type="ECO:0000256" key="1">
    <source>
        <dbReference type="SAM" id="MobiDB-lite"/>
    </source>
</evidence>
<feature type="compositionally biased region" description="Polar residues" evidence="1">
    <location>
        <begin position="740"/>
        <end position="752"/>
    </location>
</feature>
<evidence type="ECO:0000313" key="5">
    <source>
        <dbReference type="Proteomes" id="UP000719412"/>
    </source>
</evidence>
<feature type="region of interest" description="Disordered" evidence="1">
    <location>
        <begin position="732"/>
        <end position="752"/>
    </location>
</feature>